<protein>
    <submittedName>
        <fullName evidence="1">Uncharacterized protein</fullName>
    </submittedName>
</protein>
<sequence>MLYSTEESRPRPMQIQRNRFTKPATCRRYAEAGIACPDSDASNQKIAANSLLQTSLLEKPMLKLTIQEKTHSENLKKLVPKSVQLLLYQEHTGENALRELEEAGSQVCPTTPLSRA</sequence>
<dbReference type="Proteomes" id="UP001630127">
    <property type="component" value="Unassembled WGS sequence"/>
</dbReference>
<name>A0ABD3AKL3_9GENT</name>
<evidence type="ECO:0000313" key="2">
    <source>
        <dbReference type="Proteomes" id="UP001630127"/>
    </source>
</evidence>
<dbReference type="EMBL" id="JBJUIK010000003">
    <property type="protein sequence ID" value="KAL3531722.1"/>
    <property type="molecule type" value="Genomic_DNA"/>
</dbReference>
<reference evidence="1 2" key="1">
    <citation type="submission" date="2024-11" db="EMBL/GenBank/DDBJ databases">
        <title>A near-complete genome assembly of Cinchona calisaya.</title>
        <authorList>
            <person name="Lian D.C."/>
            <person name="Zhao X.W."/>
            <person name="Wei L."/>
        </authorList>
    </citation>
    <scope>NUCLEOTIDE SEQUENCE [LARGE SCALE GENOMIC DNA]</scope>
    <source>
        <tissue evidence="1">Nenye</tissue>
    </source>
</reference>
<proteinExistence type="predicted"/>
<evidence type="ECO:0000313" key="1">
    <source>
        <dbReference type="EMBL" id="KAL3531722.1"/>
    </source>
</evidence>
<keyword evidence="2" id="KW-1185">Reference proteome</keyword>
<gene>
    <name evidence="1" type="ORF">ACH5RR_005243</name>
</gene>
<comment type="caution">
    <text evidence="1">The sequence shown here is derived from an EMBL/GenBank/DDBJ whole genome shotgun (WGS) entry which is preliminary data.</text>
</comment>
<organism evidence="1 2">
    <name type="scientific">Cinchona calisaya</name>
    <dbReference type="NCBI Taxonomy" id="153742"/>
    <lineage>
        <taxon>Eukaryota</taxon>
        <taxon>Viridiplantae</taxon>
        <taxon>Streptophyta</taxon>
        <taxon>Embryophyta</taxon>
        <taxon>Tracheophyta</taxon>
        <taxon>Spermatophyta</taxon>
        <taxon>Magnoliopsida</taxon>
        <taxon>eudicotyledons</taxon>
        <taxon>Gunneridae</taxon>
        <taxon>Pentapetalae</taxon>
        <taxon>asterids</taxon>
        <taxon>lamiids</taxon>
        <taxon>Gentianales</taxon>
        <taxon>Rubiaceae</taxon>
        <taxon>Cinchonoideae</taxon>
        <taxon>Cinchoneae</taxon>
        <taxon>Cinchona</taxon>
    </lineage>
</organism>
<accession>A0ABD3AKL3</accession>
<dbReference type="AlphaFoldDB" id="A0ABD3AKL3"/>